<reference evidence="2 3" key="1">
    <citation type="journal article" date="2016" name="Nat. Commun.">
        <title>Thousands of microbial genomes shed light on interconnected biogeochemical processes in an aquifer system.</title>
        <authorList>
            <person name="Anantharaman K."/>
            <person name="Brown C.T."/>
            <person name="Hug L.A."/>
            <person name="Sharon I."/>
            <person name="Castelle C.J."/>
            <person name="Probst A.J."/>
            <person name="Thomas B.C."/>
            <person name="Singh A."/>
            <person name="Wilkins M.J."/>
            <person name="Karaoz U."/>
            <person name="Brodie E.L."/>
            <person name="Williams K.H."/>
            <person name="Hubbard S.S."/>
            <person name="Banfield J.F."/>
        </authorList>
    </citation>
    <scope>NUCLEOTIDE SEQUENCE [LARGE SCALE GENOMIC DNA]</scope>
</reference>
<gene>
    <name evidence="2" type="ORF">A3A40_01315</name>
</gene>
<sequence length="69" mass="7745">MCVERKPKSMMQTTRAAVNIVSRSVWDAEKRRRNVPVVEAPTAEIQPIDEAQGETAQIPVHEPFDAGRD</sequence>
<dbReference type="EMBL" id="MFMA01000014">
    <property type="protein sequence ID" value="OGG74007.1"/>
    <property type="molecule type" value="Genomic_DNA"/>
</dbReference>
<organism evidence="2 3">
    <name type="scientific">Candidatus Kaiserbacteria bacterium RIFCSPLOWO2_01_FULL_54_20</name>
    <dbReference type="NCBI Taxonomy" id="1798513"/>
    <lineage>
        <taxon>Bacteria</taxon>
        <taxon>Candidatus Kaiseribacteriota</taxon>
    </lineage>
</organism>
<accession>A0A1F6EK59</accession>
<comment type="caution">
    <text evidence="2">The sequence shown here is derived from an EMBL/GenBank/DDBJ whole genome shotgun (WGS) entry which is preliminary data.</text>
</comment>
<dbReference type="AlphaFoldDB" id="A0A1F6EK59"/>
<protein>
    <submittedName>
        <fullName evidence="2">Uncharacterized protein</fullName>
    </submittedName>
</protein>
<evidence type="ECO:0000256" key="1">
    <source>
        <dbReference type="SAM" id="MobiDB-lite"/>
    </source>
</evidence>
<name>A0A1F6EK59_9BACT</name>
<dbReference type="Proteomes" id="UP000178427">
    <property type="component" value="Unassembled WGS sequence"/>
</dbReference>
<evidence type="ECO:0000313" key="2">
    <source>
        <dbReference type="EMBL" id="OGG74007.1"/>
    </source>
</evidence>
<evidence type="ECO:0000313" key="3">
    <source>
        <dbReference type="Proteomes" id="UP000178427"/>
    </source>
</evidence>
<feature type="region of interest" description="Disordered" evidence="1">
    <location>
        <begin position="42"/>
        <end position="69"/>
    </location>
</feature>
<proteinExistence type="predicted"/>